<evidence type="ECO:0000313" key="4">
    <source>
        <dbReference type="Proteomes" id="UP000002762"/>
    </source>
</evidence>
<dbReference type="PANTHER" id="PTHR47551:SF1">
    <property type="entry name" value="TUBULIN--TYROSINE LIGASE PBY1-RELATED"/>
    <property type="match status" value="1"/>
</dbReference>
<dbReference type="Proteomes" id="UP000002762">
    <property type="component" value="Unassembled WGS sequence"/>
</dbReference>
<dbReference type="FunCoup" id="J4UKG4">
    <property type="interactions" value="21"/>
</dbReference>
<dbReference type="NCBIfam" id="TIGR00087">
    <property type="entry name" value="surE"/>
    <property type="match status" value="1"/>
</dbReference>
<proteinExistence type="predicted"/>
<feature type="compositionally biased region" description="Basic and acidic residues" evidence="1">
    <location>
        <begin position="244"/>
        <end position="261"/>
    </location>
</feature>
<dbReference type="RefSeq" id="XP_008599575.1">
    <property type="nucleotide sequence ID" value="XM_008601353.1"/>
</dbReference>
<dbReference type="Pfam" id="PF01975">
    <property type="entry name" value="SurE"/>
    <property type="match status" value="1"/>
</dbReference>
<sequence>MHILVTNDDGPPSSKASPYIHSFVNHLKAAGHDVSVCLPNTQRSWIGKAHMIGQTLKPLYFRPSASVYGDDTEGTTNTRPDTSGAAGDDDEEWILVDGTPASCVQIGLNHFFHHKGPVDLVVSGPNYGRNTTAIFALSSGTLGGALEAAVCKVNAIAVSFAFFSRNHDPVIIDAACRQSVKVINGLYKQWPTDGSVDLYSVNVPLVEAVDTRKIYLTKMLQNYWQAGGCFEEIDDPSAADPNQEEAKIREEDSSAAPDKKASGTGHKHKHFKWAPRFTDVYTSVEEAGPGSDGWVVKEGHTSVTPLKANFAQADVGDGQQELNFSEPAVQEESSVLVMREKQKDSTDSGKIQAFVAYEDDYVQPLIVSALKSLLPDDVMDLITAVTSSDDGAFSASRALSSPRGRALQIMPYETLDFDHASAHPDSYMINSYMIRKALIRKHYLSTTVEHWVAKKPDSVLKTHVKRSEAFEVDYAEFLDDALVEAFDLRESLARNDALDSDPAAPAAPQDREWWILKPGMSDRGQGIRLFSTMDELQAIFDGWEEDQPDTDEEEEEEEEAVAATADQVNDDDEKDYITTSHLRHFVAQPYIHPPLLLRDGGHKFHIRTYVLCVGSLRVFVYRPMLALFAGKPYRAPWEAPDDPDTFLTNTCLQQDAESAATVRRFWSLDEVPAARREDVFAQVCAVTGDVFEGAARAMPVHFQPLPNAFEVFGLDFLVDARGRAWLLEVNAFPDFKQTGADLEGIVAGFWRGVVREAVVPFFGIDEKKKKLLGGGGSREERGDMVCVRDVDLGRR</sequence>
<protein>
    <submittedName>
        <fullName evidence="3">5'/3'-nucleotidase SurE</fullName>
    </submittedName>
</protein>
<dbReference type="STRING" id="655819.J4UKG4"/>
<feature type="domain" description="Survival protein SurE-like phosphatase/nucleotidase" evidence="2">
    <location>
        <begin position="3"/>
        <end position="225"/>
    </location>
</feature>
<dbReference type="OrthoDB" id="202825at2759"/>
<dbReference type="Gene3D" id="3.30.470.20">
    <property type="entry name" value="ATP-grasp fold, B domain"/>
    <property type="match status" value="1"/>
</dbReference>
<organism evidence="3 4">
    <name type="scientific">Beauveria bassiana (strain ARSEF 2860)</name>
    <name type="common">White muscardine disease fungus</name>
    <name type="synonym">Tritirachium shiotae</name>
    <dbReference type="NCBI Taxonomy" id="655819"/>
    <lineage>
        <taxon>Eukaryota</taxon>
        <taxon>Fungi</taxon>
        <taxon>Dikarya</taxon>
        <taxon>Ascomycota</taxon>
        <taxon>Pezizomycotina</taxon>
        <taxon>Sordariomycetes</taxon>
        <taxon>Hypocreomycetidae</taxon>
        <taxon>Hypocreales</taxon>
        <taxon>Cordycipitaceae</taxon>
        <taxon>Beauveria</taxon>
    </lineage>
</organism>
<evidence type="ECO:0000259" key="2">
    <source>
        <dbReference type="Pfam" id="PF01975"/>
    </source>
</evidence>
<dbReference type="SUPFAM" id="SSF64167">
    <property type="entry name" value="SurE-like"/>
    <property type="match status" value="1"/>
</dbReference>
<evidence type="ECO:0000256" key="1">
    <source>
        <dbReference type="SAM" id="MobiDB-lite"/>
    </source>
</evidence>
<keyword evidence="4" id="KW-1185">Reference proteome</keyword>
<dbReference type="HOGENOM" id="CLU_007204_0_0_1"/>
<name>J4UKG4_BEAB2</name>
<dbReference type="EMBL" id="JH725167">
    <property type="protein sequence ID" value="EJP64687.1"/>
    <property type="molecule type" value="Genomic_DNA"/>
</dbReference>
<dbReference type="GO" id="GO:0016787">
    <property type="term" value="F:hydrolase activity"/>
    <property type="evidence" value="ECO:0007669"/>
    <property type="project" value="InterPro"/>
</dbReference>
<dbReference type="InParanoid" id="J4UKG4"/>
<dbReference type="Pfam" id="PF03133">
    <property type="entry name" value="TTL"/>
    <property type="match status" value="1"/>
</dbReference>
<gene>
    <name evidence="3" type="ORF">BBA_06256</name>
</gene>
<feature type="region of interest" description="Disordered" evidence="1">
    <location>
        <begin position="68"/>
        <end position="89"/>
    </location>
</feature>
<dbReference type="GO" id="GO:0000932">
    <property type="term" value="C:P-body"/>
    <property type="evidence" value="ECO:0007669"/>
    <property type="project" value="TreeGrafter"/>
</dbReference>
<reference evidence="3 4" key="1">
    <citation type="journal article" date="2012" name="Sci. Rep.">
        <title>Genomic perspectives on the evolution of fungal entomopathogenicity in Beauveria bassiana.</title>
        <authorList>
            <person name="Xiao G."/>
            <person name="Ying S.H."/>
            <person name="Zheng P."/>
            <person name="Wang Z.L."/>
            <person name="Zhang S."/>
            <person name="Xie X.Q."/>
            <person name="Shang Y."/>
            <person name="St Leger R.J."/>
            <person name="Zhao G.P."/>
            <person name="Wang C."/>
            <person name="Feng M.G."/>
        </authorList>
    </citation>
    <scope>NUCLEOTIDE SEQUENCE [LARGE SCALE GENOMIC DNA]</scope>
    <source>
        <strain evidence="3 4">ARSEF 2860</strain>
    </source>
</reference>
<dbReference type="AlphaFoldDB" id="J4UKG4"/>
<accession>J4UKG4</accession>
<feature type="region of interest" description="Disordered" evidence="1">
    <location>
        <begin position="234"/>
        <end position="268"/>
    </location>
</feature>
<dbReference type="InterPro" id="IPR002828">
    <property type="entry name" value="SurE-like_Pase/nucleotidase"/>
</dbReference>
<dbReference type="PROSITE" id="PS51221">
    <property type="entry name" value="TTL"/>
    <property type="match status" value="1"/>
</dbReference>
<dbReference type="GeneID" id="19889268"/>
<dbReference type="InterPro" id="IPR036523">
    <property type="entry name" value="SurE-like_sf"/>
</dbReference>
<dbReference type="Gene3D" id="3.40.1210.10">
    <property type="entry name" value="Survival protein SurE-like phosphatase/nucleotidase"/>
    <property type="match status" value="1"/>
</dbReference>
<dbReference type="SUPFAM" id="SSF56059">
    <property type="entry name" value="Glutathione synthetase ATP-binding domain-like"/>
    <property type="match status" value="1"/>
</dbReference>
<evidence type="ECO:0000313" key="3">
    <source>
        <dbReference type="EMBL" id="EJP64687.1"/>
    </source>
</evidence>
<dbReference type="InterPro" id="IPR004344">
    <property type="entry name" value="TTL/TTLL_fam"/>
</dbReference>
<dbReference type="PANTHER" id="PTHR47551">
    <property type="entry name" value="TUBULIN--TYROSINE LIGASE PBY1-RELATED"/>
    <property type="match status" value="1"/>
</dbReference>
<dbReference type="InterPro" id="IPR027746">
    <property type="entry name" value="TTL"/>
</dbReference>